<dbReference type="RefSeq" id="WP_312644969.1">
    <property type="nucleotide sequence ID" value="NZ_CP116967.1"/>
</dbReference>
<reference evidence="1 2" key="1">
    <citation type="submission" date="2023-01" db="EMBL/GenBank/DDBJ databases">
        <title>Cultivation and genomic characterization of new, ubiquitous marine nitrite-oxidizing bacteria from the Nitrospirales.</title>
        <authorList>
            <person name="Mueller A.J."/>
            <person name="Daebeler A."/>
            <person name="Herbold C.W."/>
            <person name="Kirkegaard R.H."/>
            <person name="Daims H."/>
        </authorList>
    </citation>
    <scope>NUCLEOTIDE SEQUENCE [LARGE SCALE GENOMIC DNA]</scope>
    <source>
        <strain evidence="1 2">VA</strain>
    </source>
</reference>
<keyword evidence="2" id="KW-1185">Reference proteome</keyword>
<gene>
    <name evidence="1" type="ORF">PP769_02995</name>
</gene>
<accession>A0AA96GB13</accession>
<dbReference type="KEGG" id="nall:PP769_02995"/>
<proteinExistence type="predicted"/>
<dbReference type="AlphaFoldDB" id="A0AA96GB13"/>
<protein>
    <submittedName>
        <fullName evidence="1">Uncharacterized protein</fullName>
    </submittedName>
</protein>
<sequence length="52" mass="5751">MKTLLLITTTTDQSQSMGSLSVVKKHAGELGHTVNGKVHLQENGRNIHFYQT</sequence>
<organism evidence="1 2">
    <name type="scientific">Candidatus Nitrospira allomarina</name>
    <dbReference type="NCBI Taxonomy" id="3020900"/>
    <lineage>
        <taxon>Bacteria</taxon>
        <taxon>Pseudomonadati</taxon>
        <taxon>Nitrospirota</taxon>
        <taxon>Nitrospiria</taxon>
        <taxon>Nitrospirales</taxon>
        <taxon>Nitrospiraceae</taxon>
        <taxon>Nitrospira</taxon>
    </lineage>
</organism>
<evidence type="ECO:0000313" key="1">
    <source>
        <dbReference type="EMBL" id="WNM58749.1"/>
    </source>
</evidence>
<dbReference type="Proteomes" id="UP001302719">
    <property type="component" value="Chromosome"/>
</dbReference>
<dbReference type="EMBL" id="CP116967">
    <property type="protein sequence ID" value="WNM58749.1"/>
    <property type="molecule type" value="Genomic_DNA"/>
</dbReference>
<name>A0AA96GB13_9BACT</name>
<evidence type="ECO:0000313" key="2">
    <source>
        <dbReference type="Proteomes" id="UP001302719"/>
    </source>
</evidence>